<dbReference type="PANTHER" id="PTHR47939">
    <property type="entry name" value="MEMBRANE-ASSOCIATED SALT-INDUCIBLE PROTEIN-LIKE"/>
    <property type="match status" value="1"/>
</dbReference>
<keyword evidence="4" id="KW-1185">Reference proteome</keyword>
<accession>A0A6A4KFQ3</accession>
<protein>
    <recommendedName>
        <fullName evidence="5">Pentacotripeptide-repeat region of PRORP domain-containing protein</fullName>
    </recommendedName>
</protein>
<dbReference type="PANTHER" id="PTHR47939:SF5">
    <property type="entry name" value="PENTACOTRIPEPTIDE-REPEAT REGION OF PRORP DOMAIN-CONTAINING PROTEIN"/>
    <property type="match status" value="1"/>
</dbReference>
<dbReference type="InterPro" id="IPR011990">
    <property type="entry name" value="TPR-like_helical_dom_sf"/>
</dbReference>
<comment type="similarity">
    <text evidence="1">Belongs to the PPR family. P subfamily.</text>
</comment>
<reference evidence="3 4" key="1">
    <citation type="journal article" date="2019" name="Genome Biol. Evol.">
        <title>The Rhododendron genome and chromosomal organization provide insight into shared whole-genome duplications across the heath family (Ericaceae).</title>
        <authorList>
            <person name="Soza V.L."/>
            <person name="Lindsley D."/>
            <person name="Waalkes A."/>
            <person name="Ramage E."/>
            <person name="Patwardhan R.P."/>
            <person name="Burton J.N."/>
            <person name="Adey A."/>
            <person name="Kumar A."/>
            <person name="Qiu R."/>
            <person name="Shendure J."/>
            <person name="Hall B."/>
        </authorList>
    </citation>
    <scope>NUCLEOTIDE SEQUENCE [LARGE SCALE GENOMIC DNA]</scope>
    <source>
        <strain evidence="3">RSF 1966-606</strain>
    </source>
</reference>
<feature type="non-terminal residue" evidence="3">
    <location>
        <position position="1"/>
    </location>
</feature>
<evidence type="ECO:0000256" key="2">
    <source>
        <dbReference type="ARBA" id="ARBA00022737"/>
    </source>
</evidence>
<dbReference type="OrthoDB" id="185373at2759"/>
<sequence>MMHESRSLLLEMVGNRICPDDFTSWILVEGYAKEGRLLSALNVIVELQRFGVSVCRDIFDYLIVALCKENRPYAAKELLERMSQSDLDVENGKYLSPDAGGTVRNLYTLH</sequence>
<comment type="caution">
    <text evidence="3">The sequence shown here is derived from an EMBL/GenBank/DDBJ whole genome shotgun (WGS) entry which is preliminary data.</text>
</comment>
<dbReference type="Gene3D" id="1.25.40.10">
    <property type="entry name" value="Tetratricopeptide repeat domain"/>
    <property type="match status" value="1"/>
</dbReference>
<evidence type="ECO:0008006" key="5">
    <source>
        <dbReference type="Google" id="ProtNLM"/>
    </source>
</evidence>
<dbReference type="InterPro" id="IPR002885">
    <property type="entry name" value="PPR_rpt"/>
</dbReference>
<organism evidence="3 4">
    <name type="scientific">Rhododendron williamsianum</name>
    <dbReference type="NCBI Taxonomy" id="262921"/>
    <lineage>
        <taxon>Eukaryota</taxon>
        <taxon>Viridiplantae</taxon>
        <taxon>Streptophyta</taxon>
        <taxon>Embryophyta</taxon>
        <taxon>Tracheophyta</taxon>
        <taxon>Spermatophyta</taxon>
        <taxon>Magnoliopsida</taxon>
        <taxon>eudicotyledons</taxon>
        <taxon>Gunneridae</taxon>
        <taxon>Pentapetalae</taxon>
        <taxon>asterids</taxon>
        <taxon>Ericales</taxon>
        <taxon>Ericaceae</taxon>
        <taxon>Ericoideae</taxon>
        <taxon>Rhodoreae</taxon>
        <taxon>Rhododendron</taxon>
    </lineage>
</organism>
<proteinExistence type="inferred from homology"/>
<dbReference type="InterPro" id="IPR050667">
    <property type="entry name" value="PPR-containing_protein"/>
</dbReference>
<evidence type="ECO:0000313" key="4">
    <source>
        <dbReference type="Proteomes" id="UP000428333"/>
    </source>
</evidence>
<keyword evidence="2" id="KW-0677">Repeat</keyword>
<dbReference type="EMBL" id="QEFC01003719">
    <property type="protein sequence ID" value="KAE9446913.1"/>
    <property type="molecule type" value="Genomic_DNA"/>
</dbReference>
<evidence type="ECO:0000313" key="3">
    <source>
        <dbReference type="EMBL" id="KAE9446913.1"/>
    </source>
</evidence>
<gene>
    <name evidence="3" type="ORF">C3L33_21196</name>
</gene>
<dbReference type="Pfam" id="PF01535">
    <property type="entry name" value="PPR"/>
    <property type="match status" value="2"/>
</dbReference>
<evidence type="ECO:0000256" key="1">
    <source>
        <dbReference type="ARBA" id="ARBA00007626"/>
    </source>
</evidence>
<name>A0A6A4KFQ3_9ERIC</name>
<dbReference type="Proteomes" id="UP000428333">
    <property type="component" value="Linkage Group LG13"/>
</dbReference>
<dbReference type="AlphaFoldDB" id="A0A6A4KFQ3"/>